<evidence type="ECO:0000256" key="2">
    <source>
        <dbReference type="ARBA" id="ARBA00010401"/>
    </source>
</evidence>
<dbReference type="PANTHER" id="PTHR11952">
    <property type="entry name" value="UDP- GLUCOSE PYROPHOSPHORYLASE"/>
    <property type="match status" value="1"/>
</dbReference>
<proteinExistence type="inferred from homology"/>
<sequence>MIPRLQKALSSFNLKSTPSNKQVAELKQKYAAAGQGHLFTFYEELTDEEKCSLFDQLSALDVERVNKIYQKAMEGSKATETDAQLEALPDNVFDSVLNGDPAKLKEWWSKGLSLIAEGKVAVILMAGGQGTRLGSSAPKGCYDVELPSHKYLFQLQAERILKVQELARQYAKPAEKHRSIVPWYIMTSGPTHQATVSFFEKHEYFGLDKANVTFFEQGTLPCLTMDGKILLDSKSQVAVAPDGNGGIYAALQNKGIIKSLKQRGIEYSHCYCVDNCLARVADPVFIGYCVSKDIDCGVKTVRKLNPEEAVGVVCLRNGKYGVVEYSEISKEMAELRNDRGELAFGAGNIANHFYTTAFLERVQSFEDQLEYHIAKKKIKHTELTTGKLISPTTPNGMKMELFVFDVFPFAERLAVLEVDRRDEFSPLKNAPGSGSDCPETSRRDIIAQHVRFIEKAGGKVVSADGALNFDTLQFEISPWVSYAGEGLDEVVKGESVHAPCVIETMQDLHKAVV</sequence>
<dbReference type="Proteomes" id="UP000242875">
    <property type="component" value="Unassembled WGS sequence"/>
</dbReference>
<keyword evidence="8" id="KW-1185">Reference proteome</keyword>
<dbReference type="Gene3D" id="3.90.550.10">
    <property type="entry name" value="Spore Coat Polysaccharide Biosynthesis Protein SpsA, Chain A"/>
    <property type="match status" value="1"/>
</dbReference>
<accession>A0A261Y5E6</accession>
<reference evidence="7 8" key="1">
    <citation type="journal article" date="2017" name="Mycologia">
        <title>Bifiguratus adelaidae, gen. et sp. nov., a new member of Mucoromycotina in endophytic and soil-dwelling habitats.</title>
        <authorList>
            <person name="Torres-Cruz T.J."/>
            <person name="Billingsley Tobias T.L."/>
            <person name="Almatruk M."/>
            <person name="Hesse C."/>
            <person name="Kuske C.R."/>
            <person name="Desiro A."/>
            <person name="Benucci G.M."/>
            <person name="Bonito G."/>
            <person name="Stajich J.E."/>
            <person name="Dunlap C."/>
            <person name="Arnold A.E."/>
            <person name="Porras-Alfaro A."/>
        </authorList>
    </citation>
    <scope>NUCLEOTIDE SEQUENCE [LARGE SCALE GENOMIC DNA]</scope>
    <source>
        <strain evidence="7 8">AZ0501</strain>
    </source>
</reference>
<dbReference type="GO" id="GO:0006048">
    <property type="term" value="P:UDP-N-acetylglucosamine biosynthetic process"/>
    <property type="evidence" value="ECO:0007669"/>
    <property type="project" value="TreeGrafter"/>
</dbReference>
<evidence type="ECO:0000256" key="6">
    <source>
        <dbReference type="ARBA" id="ARBA00048493"/>
    </source>
</evidence>
<dbReference type="InterPro" id="IPR039741">
    <property type="entry name" value="UDP-sugar_pyrophosphorylase"/>
</dbReference>
<protein>
    <recommendedName>
        <fullName evidence="3">UDP-N-acetylglucosamine diphosphorylase</fullName>
        <ecNumber evidence="3">2.7.7.23</ecNumber>
    </recommendedName>
</protein>
<dbReference type="EC" id="2.7.7.23" evidence="3"/>
<dbReference type="AlphaFoldDB" id="A0A261Y5E6"/>
<name>A0A261Y5E6_9FUNG</name>
<dbReference type="SUPFAM" id="SSF53448">
    <property type="entry name" value="Nucleotide-diphospho-sugar transferases"/>
    <property type="match status" value="1"/>
</dbReference>
<keyword evidence="5" id="KW-0548">Nucleotidyltransferase</keyword>
<evidence type="ECO:0000313" key="7">
    <source>
        <dbReference type="EMBL" id="OZJ05845.1"/>
    </source>
</evidence>
<evidence type="ECO:0000313" key="8">
    <source>
        <dbReference type="Proteomes" id="UP000242875"/>
    </source>
</evidence>
<dbReference type="FunFam" id="3.90.550.10:FF:000075">
    <property type="entry name" value="Probable UDP-N-acetylglucosamine pyrophosphorylase"/>
    <property type="match status" value="1"/>
</dbReference>
<keyword evidence="4" id="KW-0808">Transferase</keyword>
<dbReference type="Pfam" id="PF01704">
    <property type="entry name" value="UDPGP"/>
    <property type="match status" value="1"/>
</dbReference>
<evidence type="ECO:0000256" key="5">
    <source>
        <dbReference type="ARBA" id="ARBA00022695"/>
    </source>
</evidence>
<dbReference type="EMBL" id="MVBO01000009">
    <property type="protein sequence ID" value="OZJ05845.1"/>
    <property type="molecule type" value="Genomic_DNA"/>
</dbReference>
<comment type="catalytic activity">
    <reaction evidence="6">
        <text>N-acetyl-alpha-D-glucosamine 1-phosphate + UTP + H(+) = UDP-N-acetyl-alpha-D-glucosamine + diphosphate</text>
        <dbReference type="Rhea" id="RHEA:13509"/>
        <dbReference type="ChEBI" id="CHEBI:15378"/>
        <dbReference type="ChEBI" id="CHEBI:33019"/>
        <dbReference type="ChEBI" id="CHEBI:46398"/>
        <dbReference type="ChEBI" id="CHEBI:57705"/>
        <dbReference type="ChEBI" id="CHEBI:57776"/>
        <dbReference type="EC" id="2.7.7.23"/>
    </reaction>
</comment>
<dbReference type="OrthoDB" id="532420at2759"/>
<dbReference type="InterPro" id="IPR002618">
    <property type="entry name" value="UDPGP_fam"/>
</dbReference>
<evidence type="ECO:0000256" key="4">
    <source>
        <dbReference type="ARBA" id="ARBA00022679"/>
    </source>
</evidence>
<comment type="caution">
    <text evidence="7">The sequence shown here is derived from an EMBL/GenBank/DDBJ whole genome shotgun (WGS) entry which is preliminary data.</text>
</comment>
<gene>
    <name evidence="7" type="ORF">BZG36_00888</name>
</gene>
<evidence type="ECO:0000256" key="1">
    <source>
        <dbReference type="ARBA" id="ARBA00005208"/>
    </source>
</evidence>
<dbReference type="InterPro" id="IPR029044">
    <property type="entry name" value="Nucleotide-diphossugar_trans"/>
</dbReference>
<comment type="pathway">
    <text evidence="1">Nucleotide-sugar biosynthesis; UDP-N-acetyl-alpha-D-glucosamine biosynthesis; UDP-N-acetyl-alpha-D-glucosamine from N-acetyl-alpha-D-glucosamine 1-phosphate: step 1/1.</text>
</comment>
<dbReference type="PANTHER" id="PTHR11952:SF2">
    <property type="entry name" value="LD24639P"/>
    <property type="match status" value="1"/>
</dbReference>
<dbReference type="GO" id="GO:0003977">
    <property type="term" value="F:UDP-N-acetylglucosamine diphosphorylase activity"/>
    <property type="evidence" value="ECO:0007669"/>
    <property type="project" value="UniProtKB-EC"/>
</dbReference>
<dbReference type="CDD" id="cd04193">
    <property type="entry name" value="UDPGlcNAc_PPase"/>
    <property type="match status" value="1"/>
</dbReference>
<evidence type="ECO:0000256" key="3">
    <source>
        <dbReference type="ARBA" id="ARBA00012457"/>
    </source>
</evidence>
<comment type="similarity">
    <text evidence="2">Belongs to the UDPGP type 1 family.</text>
</comment>
<organism evidence="7 8">
    <name type="scientific">Bifiguratus adelaidae</name>
    <dbReference type="NCBI Taxonomy" id="1938954"/>
    <lineage>
        <taxon>Eukaryota</taxon>
        <taxon>Fungi</taxon>
        <taxon>Fungi incertae sedis</taxon>
        <taxon>Mucoromycota</taxon>
        <taxon>Mucoromycotina</taxon>
        <taxon>Endogonomycetes</taxon>
        <taxon>Endogonales</taxon>
        <taxon>Endogonales incertae sedis</taxon>
        <taxon>Bifiguratus</taxon>
    </lineage>
</organism>